<sequence>MSRRKPAPEQPDLLADVTRLSRFPQHKNRLPGQFQGTDNPRALRLLRALLKQPLTRESADTVTGASNGPEEVRKLREQGLELPCFRLGVHDRDGLWTYRGLYALSHRDRPQVARALHSGKGGGQATQDTASDDEATTGGQPDES</sequence>
<keyword evidence="2" id="KW-1185">Reference proteome</keyword>
<proteinExistence type="predicted"/>
<protein>
    <submittedName>
        <fullName evidence="1">Uncharacterized protein</fullName>
    </submittedName>
</protein>
<organism evidence="1 2">
    <name type="scientific">Acidithiobacillus ferruginosus</name>
    <dbReference type="NCBI Taxonomy" id="3063951"/>
    <lineage>
        <taxon>Bacteria</taxon>
        <taxon>Pseudomonadati</taxon>
        <taxon>Pseudomonadota</taxon>
        <taxon>Acidithiobacillia</taxon>
        <taxon>Acidithiobacillales</taxon>
        <taxon>Acidithiobacillaceae</taxon>
        <taxon>Acidithiobacillus</taxon>
    </lineage>
</organism>
<evidence type="ECO:0000313" key="1">
    <source>
        <dbReference type="EMBL" id="XRP72518.1"/>
    </source>
</evidence>
<dbReference type="EMBL" id="CP130946">
    <property type="protein sequence ID" value="XRP72518.1"/>
    <property type="molecule type" value="Genomic_DNA"/>
</dbReference>
<reference evidence="1 2" key="1">
    <citation type="journal article" date="2021" name="ISME J.">
        <title>Genomic evolution of the class Acidithiobacillia: deep-branching Proteobacteria living in extreme acidic conditions.</title>
        <authorList>
            <person name="Moya-Beltran A."/>
            <person name="Beard S."/>
            <person name="Rojas-Villalobos C."/>
            <person name="Issotta F."/>
            <person name="Gallardo Y."/>
            <person name="Ulloa R."/>
            <person name="Giaveno A."/>
            <person name="Degli Esposti M."/>
            <person name="Johnson D.B."/>
            <person name="Quatrini R."/>
        </authorList>
    </citation>
    <scope>NUCLEOTIDE SEQUENCE [LARGE SCALE GENOMIC DNA]</scope>
    <source>
        <strain evidence="1 2">CF3</strain>
    </source>
</reference>
<name>A0ACD5IGC0_9PROT</name>
<evidence type="ECO:0000313" key="2">
    <source>
        <dbReference type="Proteomes" id="UP001196097"/>
    </source>
</evidence>
<gene>
    <name evidence="1" type="ORF">HF292_012050</name>
</gene>
<accession>A0ACD5IGC0</accession>
<dbReference type="Proteomes" id="UP001196097">
    <property type="component" value="Chromosome"/>
</dbReference>